<evidence type="ECO:0000256" key="2">
    <source>
        <dbReference type="ARBA" id="ARBA00022475"/>
    </source>
</evidence>
<gene>
    <name evidence="7" type="ORF">ACFSOY_06250</name>
</gene>
<feature type="transmembrane region" description="Helical" evidence="6">
    <location>
        <begin position="179"/>
        <end position="197"/>
    </location>
</feature>
<dbReference type="Pfam" id="PF01810">
    <property type="entry name" value="LysE"/>
    <property type="match status" value="1"/>
</dbReference>
<feature type="transmembrane region" description="Helical" evidence="6">
    <location>
        <begin position="143"/>
        <end position="167"/>
    </location>
</feature>
<feature type="transmembrane region" description="Helical" evidence="6">
    <location>
        <begin position="6"/>
        <end position="26"/>
    </location>
</feature>
<dbReference type="Proteomes" id="UP001597343">
    <property type="component" value="Unassembled WGS sequence"/>
</dbReference>
<proteinExistence type="predicted"/>
<evidence type="ECO:0000313" key="8">
    <source>
        <dbReference type="Proteomes" id="UP001597343"/>
    </source>
</evidence>
<dbReference type="PANTHER" id="PTHR30086">
    <property type="entry name" value="ARGININE EXPORTER PROTEIN ARGO"/>
    <property type="match status" value="1"/>
</dbReference>
<organism evidence="7 8">
    <name type="scientific">Tumebacillus lipolyticus</name>
    <dbReference type="NCBI Taxonomy" id="1280370"/>
    <lineage>
        <taxon>Bacteria</taxon>
        <taxon>Bacillati</taxon>
        <taxon>Bacillota</taxon>
        <taxon>Bacilli</taxon>
        <taxon>Bacillales</taxon>
        <taxon>Alicyclobacillaceae</taxon>
        <taxon>Tumebacillus</taxon>
    </lineage>
</organism>
<comment type="caution">
    <text evidence="7">The sequence shown here is derived from an EMBL/GenBank/DDBJ whole genome shotgun (WGS) entry which is preliminary data.</text>
</comment>
<keyword evidence="4 6" id="KW-1133">Transmembrane helix</keyword>
<evidence type="ECO:0000256" key="5">
    <source>
        <dbReference type="ARBA" id="ARBA00023136"/>
    </source>
</evidence>
<evidence type="ECO:0000256" key="1">
    <source>
        <dbReference type="ARBA" id="ARBA00004651"/>
    </source>
</evidence>
<dbReference type="InterPro" id="IPR001123">
    <property type="entry name" value="LeuE-type"/>
</dbReference>
<feature type="transmembrane region" description="Helical" evidence="6">
    <location>
        <begin position="110"/>
        <end position="131"/>
    </location>
</feature>
<dbReference type="PANTHER" id="PTHR30086:SF20">
    <property type="entry name" value="ARGININE EXPORTER PROTEIN ARGO-RELATED"/>
    <property type="match status" value="1"/>
</dbReference>
<dbReference type="RefSeq" id="WP_386044867.1">
    <property type="nucleotide sequence ID" value="NZ_JBHUIO010000005.1"/>
</dbReference>
<feature type="transmembrane region" description="Helical" evidence="6">
    <location>
        <begin position="38"/>
        <end position="67"/>
    </location>
</feature>
<evidence type="ECO:0000313" key="7">
    <source>
        <dbReference type="EMBL" id="MFD2169592.1"/>
    </source>
</evidence>
<evidence type="ECO:0000256" key="6">
    <source>
        <dbReference type="SAM" id="Phobius"/>
    </source>
</evidence>
<comment type="subcellular location">
    <subcellularLocation>
        <location evidence="1">Cell membrane</location>
        <topology evidence="1">Multi-pass membrane protein</topology>
    </subcellularLocation>
</comment>
<name>A0ABW4ZUA4_9BACL</name>
<dbReference type="EMBL" id="JBHUIO010000005">
    <property type="protein sequence ID" value="MFD2169592.1"/>
    <property type="molecule type" value="Genomic_DNA"/>
</dbReference>
<protein>
    <submittedName>
        <fullName evidence="7">LysE family translocator</fullName>
    </submittedName>
</protein>
<evidence type="ECO:0000256" key="3">
    <source>
        <dbReference type="ARBA" id="ARBA00022692"/>
    </source>
</evidence>
<evidence type="ECO:0000256" key="4">
    <source>
        <dbReference type="ARBA" id="ARBA00022989"/>
    </source>
</evidence>
<keyword evidence="2" id="KW-1003">Cell membrane</keyword>
<keyword evidence="8" id="KW-1185">Reference proteome</keyword>
<keyword evidence="3 6" id="KW-0812">Transmembrane</keyword>
<feature type="transmembrane region" description="Helical" evidence="6">
    <location>
        <begin position="73"/>
        <end position="90"/>
    </location>
</feature>
<accession>A0ABW4ZUA4</accession>
<sequence>MIFFLKGVLIGFSVAAPVGAIGLLCIQRTLVQSRLSGFLTGLGAAFANAIYGVIAGIFGAGLITQFLVSQERLVHLISGVFLIYMGVKMIRSVPPDREVDPTSKGLLANFLSSFFLLITNPSTILFFLAVFGTVGVPTASNQVFGASVTICGIFMGSVLWWLTLVTVTHLLKNRINRKVLSAINKIAGLIIVGFGVTSCISSF</sequence>
<keyword evidence="5 6" id="KW-0472">Membrane</keyword>
<reference evidence="8" key="1">
    <citation type="journal article" date="2019" name="Int. J. Syst. Evol. Microbiol.">
        <title>The Global Catalogue of Microorganisms (GCM) 10K type strain sequencing project: providing services to taxonomists for standard genome sequencing and annotation.</title>
        <authorList>
            <consortium name="The Broad Institute Genomics Platform"/>
            <consortium name="The Broad Institute Genome Sequencing Center for Infectious Disease"/>
            <person name="Wu L."/>
            <person name="Ma J."/>
        </authorList>
    </citation>
    <scope>NUCLEOTIDE SEQUENCE [LARGE SCALE GENOMIC DNA]</scope>
    <source>
        <strain evidence="8">CGMCC 1.13574</strain>
    </source>
</reference>